<evidence type="ECO:0000256" key="3">
    <source>
        <dbReference type="ARBA" id="ARBA00012027"/>
    </source>
</evidence>
<dbReference type="EC" id="3.1.4.4" evidence="3"/>
<evidence type="ECO:0000313" key="8">
    <source>
        <dbReference type="EMBL" id="MBT1698747.1"/>
    </source>
</evidence>
<organism evidence="8 9">
    <name type="scientific">Chryseosolibacter histidini</name>
    <dbReference type="NCBI Taxonomy" id="2782349"/>
    <lineage>
        <taxon>Bacteria</taxon>
        <taxon>Pseudomonadati</taxon>
        <taxon>Bacteroidota</taxon>
        <taxon>Cytophagia</taxon>
        <taxon>Cytophagales</taxon>
        <taxon>Chryseotaleaceae</taxon>
        <taxon>Chryseosolibacter</taxon>
    </lineage>
</organism>
<dbReference type="PANTHER" id="PTHR43856:SF1">
    <property type="entry name" value="MITOCHONDRIAL CARDIOLIPIN HYDROLASE"/>
    <property type="match status" value="1"/>
</dbReference>
<evidence type="ECO:0000259" key="7">
    <source>
        <dbReference type="PROSITE" id="PS50035"/>
    </source>
</evidence>
<evidence type="ECO:0000256" key="1">
    <source>
        <dbReference type="ARBA" id="ARBA00000798"/>
    </source>
</evidence>
<evidence type="ECO:0000256" key="2">
    <source>
        <dbReference type="ARBA" id="ARBA00008664"/>
    </source>
</evidence>
<evidence type="ECO:0000256" key="4">
    <source>
        <dbReference type="ARBA" id="ARBA00022801"/>
    </source>
</evidence>
<dbReference type="GO" id="GO:0016042">
    <property type="term" value="P:lipid catabolic process"/>
    <property type="evidence" value="ECO:0007669"/>
    <property type="project" value="UniProtKB-KW"/>
</dbReference>
<dbReference type="RefSeq" id="WP_254165497.1">
    <property type="nucleotide sequence ID" value="NZ_JAHESF010000017.1"/>
</dbReference>
<dbReference type="EMBL" id="JAHESF010000017">
    <property type="protein sequence ID" value="MBT1698747.1"/>
    <property type="molecule type" value="Genomic_DNA"/>
</dbReference>
<keyword evidence="4" id="KW-0378">Hydrolase</keyword>
<dbReference type="InterPro" id="IPR001736">
    <property type="entry name" value="PLipase_D/transphosphatidylase"/>
</dbReference>
<dbReference type="InterPro" id="IPR025202">
    <property type="entry name" value="PLD-like_dom"/>
</dbReference>
<dbReference type="SUPFAM" id="SSF56024">
    <property type="entry name" value="Phospholipase D/nuclease"/>
    <property type="match status" value="1"/>
</dbReference>
<dbReference type="CDD" id="cd09171">
    <property type="entry name" value="PLDc_vPLD6_like"/>
    <property type="match status" value="1"/>
</dbReference>
<comment type="catalytic activity">
    <reaction evidence="1">
        <text>a 1,2-diacyl-sn-glycero-3-phosphocholine + H2O = a 1,2-diacyl-sn-glycero-3-phosphate + choline + H(+)</text>
        <dbReference type="Rhea" id="RHEA:14445"/>
        <dbReference type="ChEBI" id="CHEBI:15354"/>
        <dbReference type="ChEBI" id="CHEBI:15377"/>
        <dbReference type="ChEBI" id="CHEBI:15378"/>
        <dbReference type="ChEBI" id="CHEBI:57643"/>
        <dbReference type="ChEBI" id="CHEBI:58608"/>
        <dbReference type="EC" id="3.1.4.4"/>
    </reaction>
</comment>
<dbReference type="GO" id="GO:0016891">
    <property type="term" value="F:RNA endonuclease activity producing 5'-phosphomonoesters, hydrolytic mechanism"/>
    <property type="evidence" value="ECO:0007669"/>
    <property type="project" value="TreeGrafter"/>
</dbReference>
<dbReference type="GO" id="GO:0004630">
    <property type="term" value="F:phospholipase D activity"/>
    <property type="evidence" value="ECO:0007669"/>
    <property type="project" value="UniProtKB-EC"/>
</dbReference>
<keyword evidence="6" id="KW-0443">Lipid metabolism</keyword>
<evidence type="ECO:0000256" key="6">
    <source>
        <dbReference type="ARBA" id="ARBA00023098"/>
    </source>
</evidence>
<gene>
    <name evidence="8" type="ORF">KK083_17780</name>
</gene>
<dbReference type="Gene3D" id="3.30.870.10">
    <property type="entry name" value="Endonuclease Chain A"/>
    <property type="match status" value="1"/>
</dbReference>
<reference evidence="8 9" key="1">
    <citation type="submission" date="2021-05" db="EMBL/GenBank/DDBJ databases">
        <title>A Polyphasic approach of four new species of the genus Ohtaekwangia: Ohtaekwangia histidinii sp. nov., Ohtaekwangia cretensis sp. nov., Ohtaekwangia indiensis sp. nov., Ohtaekwangia reichenbachii sp. nov. from diverse environment.</title>
        <authorList>
            <person name="Octaviana S."/>
        </authorList>
    </citation>
    <scope>NUCLEOTIDE SEQUENCE [LARGE SCALE GENOMIC DNA]</scope>
    <source>
        <strain evidence="8 9">PWU4</strain>
    </source>
</reference>
<proteinExistence type="inferred from homology"/>
<sequence>MDIITRLKQSLEDDYFSKAEKNELWLELEAQPMDAEALSHLRSKVYELAYEKATASNYALVMQWVKDASNLLQAKSTPHAEAFFSPGETCRHAIIGQINGAIHQLKICVFTISDDQITRAIMAAHTRGVALKIITDNDKSFDVGSDIHQLAQAGIAVKTDVSSNHMHHKFMVADERSLITGSYNWTSSAARFNYENILLTHEVGVVRSFSKEFERLWRETEAYLN</sequence>
<evidence type="ECO:0000313" key="9">
    <source>
        <dbReference type="Proteomes" id="UP001319200"/>
    </source>
</evidence>
<evidence type="ECO:0000256" key="5">
    <source>
        <dbReference type="ARBA" id="ARBA00022963"/>
    </source>
</evidence>
<dbReference type="PANTHER" id="PTHR43856">
    <property type="entry name" value="CARDIOLIPIN HYDROLASE"/>
    <property type="match status" value="1"/>
</dbReference>
<comment type="similarity">
    <text evidence="2">Belongs to the phospholipase D family.</text>
</comment>
<keyword evidence="5" id="KW-0442">Lipid degradation</keyword>
<name>A0AAP2DPB5_9BACT</name>
<accession>A0AAP2DPB5</accession>
<dbReference type="AlphaFoldDB" id="A0AAP2DPB5"/>
<dbReference type="PROSITE" id="PS50035">
    <property type="entry name" value="PLD"/>
    <property type="match status" value="1"/>
</dbReference>
<dbReference type="GO" id="GO:0006793">
    <property type="term" value="P:phosphorus metabolic process"/>
    <property type="evidence" value="ECO:0007669"/>
    <property type="project" value="UniProtKB-ARBA"/>
</dbReference>
<keyword evidence="9" id="KW-1185">Reference proteome</keyword>
<dbReference type="InterPro" id="IPR051406">
    <property type="entry name" value="PLD_domain"/>
</dbReference>
<protein>
    <recommendedName>
        <fullName evidence="3">phospholipase D</fullName>
        <ecNumber evidence="3">3.1.4.4</ecNumber>
    </recommendedName>
</protein>
<dbReference type="Pfam" id="PF13091">
    <property type="entry name" value="PLDc_2"/>
    <property type="match status" value="1"/>
</dbReference>
<dbReference type="Proteomes" id="UP001319200">
    <property type="component" value="Unassembled WGS sequence"/>
</dbReference>
<comment type="caution">
    <text evidence="8">The sequence shown here is derived from an EMBL/GenBank/DDBJ whole genome shotgun (WGS) entry which is preliminary data.</text>
</comment>
<feature type="domain" description="PLD phosphodiesterase" evidence="7">
    <location>
        <begin position="162"/>
        <end position="189"/>
    </location>
</feature>